<accession>A0A4P9VUD4</accession>
<name>A0A4P9VUD4_9FUNG</name>
<reference evidence="3" key="1">
    <citation type="journal article" date="2018" name="Nat. Microbiol.">
        <title>Leveraging single-cell genomics to expand the fungal tree of life.</title>
        <authorList>
            <person name="Ahrendt S.R."/>
            <person name="Quandt C.A."/>
            <person name="Ciobanu D."/>
            <person name="Clum A."/>
            <person name="Salamov A."/>
            <person name="Andreopoulos B."/>
            <person name="Cheng J.F."/>
            <person name="Woyke T."/>
            <person name="Pelin A."/>
            <person name="Henrissat B."/>
            <person name="Reynolds N.K."/>
            <person name="Benny G.L."/>
            <person name="Smith M.E."/>
            <person name="James T.Y."/>
            <person name="Grigoriev I.V."/>
        </authorList>
    </citation>
    <scope>NUCLEOTIDE SEQUENCE [LARGE SCALE GENOMIC DNA]</scope>
</reference>
<dbReference type="EMBL" id="ML001534">
    <property type="protein sequence ID" value="RKO83199.1"/>
    <property type="molecule type" value="Genomic_DNA"/>
</dbReference>
<gene>
    <name evidence="2" type="ORF">BDK51DRAFT_33678</name>
</gene>
<evidence type="ECO:0000313" key="2">
    <source>
        <dbReference type="EMBL" id="RKO83199.1"/>
    </source>
</evidence>
<evidence type="ECO:0000313" key="3">
    <source>
        <dbReference type="Proteomes" id="UP000269721"/>
    </source>
</evidence>
<protein>
    <submittedName>
        <fullName evidence="2">Uncharacterized protein</fullName>
    </submittedName>
</protein>
<feature type="non-terminal residue" evidence="2">
    <location>
        <position position="1"/>
    </location>
</feature>
<feature type="compositionally biased region" description="Low complexity" evidence="1">
    <location>
        <begin position="140"/>
        <end position="154"/>
    </location>
</feature>
<evidence type="ECO:0000256" key="1">
    <source>
        <dbReference type="SAM" id="MobiDB-lite"/>
    </source>
</evidence>
<organism evidence="2 3">
    <name type="scientific">Blyttiomyces helicus</name>
    <dbReference type="NCBI Taxonomy" id="388810"/>
    <lineage>
        <taxon>Eukaryota</taxon>
        <taxon>Fungi</taxon>
        <taxon>Fungi incertae sedis</taxon>
        <taxon>Chytridiomycota</taxon>
        <taxon>Chytridiomycota incertae sedis</taxon>
        <taxon>Chytridiomycetes</taxon>
        <taxon>Chytridiomycetes incertae sedis</taxon>
        <taxon>Blyttiomyces</taxon>
    </lineage>
</organism>
<sequence length="219" mass="23603">GTTKSGAAGMDKPEYFLASLDATGGSVNVNGLSAEHHHDFMQSDTATKLLGNMRASGELVSNSDEGEVAYGADKESEVKQDDHKKQAQASGEEDAILDEEEDDNDDDTPLVRIKPSSTAARPTFGPDGYWNEAATKNTTMAIAAAKRKAMQNAASDDPYKRDPRSKKPRADAEGKHKPVEKDIEVPGQRVPKGKTSTKKTDWAEIAATKVDTKARVEIE</sequence>
<feature type="compositionally biased region" description="Acidic residues" evidence="1">
    <location>
        <begin position="91"/>
        <end position="108"/>
    </location>
</feature>
<feature type="compositionally biased region" description="Basic and acidic residues" evidence="1">
    <location>
        <begin position="168"/>
        <end position="184"/>
    </location>
</feature>
<keyword evidence="3" id="KW-1185">Reference proteome</keyword>
<dbReference type="Proteomes" id="UP000269721">
    <property type="component" value="Unassembled WGS sequence"/>
</dbReference>
<dbReference type="AlphaFoldDB" id="A0A4P9VUD4"/>
<feature type="compositionally biased region" description="Basic and acidic residues" evidence="1">
    <location>
        <begin position="72"/>
        <end position="85"/>
    </location>
</feature>
<feature type="region of interest" description="Disordered" evidence="1">
    <location>
        <begin position="57"/>
        <end position="201"/>
    </location>
</feature>
<proteinExistence type="predicted"/>